<dbReference type="SUPFAM" id="SSF52266">
    <property type="entry name" value="SGNH hydrolase"/>
    <property type="match status" value="1"/>
</dbReference>
<feature type="compositionally biased region" description="Pro residues" evidence="1">
    <location>
        <begin position="162"/>
        <end position="183"/>
    </location>
</feature>
<feature type="region of interest" description="Disordered" evidence="1">
    <location>
        <begin position="74"/>
        <end position="98"/>
    </location>
</feature>
<protein>
    <submittedName>
        <fullName evidence="4">Uncharacterized protein</fullName>
    </submittedName>
</protein>
<dbReference type="OrthoDB" id="427648at2759"/>
<feature type="signal peptide" evidence="2">
    <location>
        <begin position="1"/>
        <end position="17"/>
    </location>
</feature>
<dbReference type="Proteomes" id="UP000626109">
    <property type="component" value="Unassembled WGS sequence"/>
</dbReference>
<evidence type="ECO:0000256" key="2">
    <source>
        <dbReference type="SAM" id="SignalP"/>
    </source>
</evidence>
<feature type="non-terminal residue" evidence="4">
    <location>
        <position position="1"/>
    </location>
</feature>
<evidence type="ECO:0000313" key="3">
    <source>
        <dbReference type="EMBL" id="CAE8634383.1"/>
    </source>
</evidence>
<name>A0A813I5M8_POLGL</name>
<keyword evidence="6" id="KW-1185">Reference proteome</keyword>
<proteinExistence type="predicted"/>
<dbReference type="EMBL" id="CAJNNV010030996">
    <property type="protein sequence ID" value="CAE8634383.1"/>
    <property type="molecule type" value="Genomic_DNA"/>
</dbReference>
<keyword evidence="2" id="KW-0732">Signal</keyword>
<reference evidence="4" key="1">
    <citation type="submission" date="2021-02" db="EMBL/GenBank/DDBJ databases">
        <authorList>
            <person name="Dougan E. K."/>
            <person name="Rhodes N."/>
            <person name="Thang M."/>
            <person name="Chan C."/>
        </authorList>
    </citation>
    <scope>NUCLEOTIDE SEQUENCE</scope>
</reference>
<feature type="chain" id="PRO_5036408890" evidence="2">
    <location>
        <begin position="18"/>
        <end position="676"/>
    </location>
</feature>
<dbReference type="PANTHER" id="PTHR34407">
    <property type="entry name" value="EXPRESSED PROTEIN"/>
    <property type="match status" value="1"/>
</dbReference>
<organism evidence="4 5">
    <name type="scientific">Polarella glacialis</name>
    <name type="common">Dinoflagellate</name>
    <dbReference type="NCBI Taxonomy" id="89957"/>
    <lineage>
        <taxon>Eukaryota</taxon>
        <taxon>Sar</taxon>
        <taxon>Alveolata</taxon>
        <taxon>Dinophyceae</taxon>
        <taxon>Suessiales</taxon>
        <taxon>Suessiaceae</taxon>
        <taxon>Polarella</taxon>
    </lineage>
</organism>
<dbReference type="Proteomes" id="UP000654075">
    <property type="component" value="Unassembled WGS sequence"/>
</dbReference>
<comment type="caution">
    <text evidence="4">The sequence shown here is derived from an EMBL/GenBank/DDBJ whole genome shotgun (WGS) entry which is preliminary data.</text>
</comment>
<feature type="region of interest" description="Disordered" evidence="1">
    <location>
        <begin position="129"/>
        <end position="190"/>
    </location>
</feature>
<accession>A0A813I5M8</accession>
<evidence type="ECO:0000313" key="4">
    <source>
        <dbReference type="EMBL" id="CAE8645422.1"/>
    </source>
</evidence>
<dbReference type="PANTHER" id="PTHR34407:SF1">
    <property type="entry name" value="SGNH HYDROLASE-TYPE ESTERASE DOMAIN-CONTAINING PROTEIN"/>
    <property type="match status" value="1"/>
</dbReference>
<gene>
    <name evidence="3" type="ORF">PGLA1383_LOCUS50032</name>
    <name evidence="4" type="ORF">PGLA2088_LOCUS3890</name>
</gene>
<dbReference type="AlphaFoldDB" id="A0A813I5M8"/>
<evidence type="ECO:0000313" key="5">
    <source>
        <dbReference type="Proteomes" id="UP000626109"/>
    </source>
</evidence>
<sequence length="676" mass="73540">GSFACKLLAAFVAVAGSCYYFQASVQLEQTMLFRDMSLGWIPTAATAATAATQQAATSATDYAASVARVTKTNEITHNSSSNSNNNSNNNNDNNNKIGVVSAPVTIDTDPTAKMTPAIALTTVTRATEVNNNNNTNQHLSAAMPPPIPLSKAQVATTSPATSNPPSPAAAAPPPQQQQLPPPTATAATAATATSLDGGELCAGLGLQQSLQPAANWLPDMPNHAESVPSQAVYVPPNFTEYSPVLSDDVWDAGLRRVPRDQRFLHRILLRLHAKQTITIQVYGGSMTAGVGCAQSPAMPKCAWSAQFADRIRNAFPEAKVNLETYARGGCDLVCSASFVIMNALRSQRAPDLIMLDFDQNGFGDIEQLIREIHFFLPSTLVVILWTAERKGLRMKGDNLNQNNWDDYAKVAKYYSIPLVSFYHAENQYFESGGSYEVMWSTGISLLEKSMGGKAGHHPPWSTHAYIADLLARWLHVGLRTLESCAAPSADSLAVEDPISRRPADLHVDDNWLPPLNKHFSLAEINTCLFPLTTHVAFNPDPTSPGNSSNGSWLFFQDRPGKPGWIAQKQDEWISFPVVFSKTPRMIVSYLRSYENIGSAAVKVDGAAEFGVEFLNKGELYTREWTEHAKWRGNDRTSITESVFYKGRQNSSESTAGTVSFKLIDGPKFKISSLITC</sequence>
<evidence type="ECO:0000256" key="1">
    <source>
        <dbReference type="SAM" id="MobiDB-lite"/>
    </source>
</evidence>
<evidence type="ECO:0000313" key="6">
    <source>
        <dbReference type="Proteomes" id="UP000654075"/>
    </source>
</evidence>
<dbReference type="EMBL" id="CAJNNW010003485">
    <property type="protein sequence ID" value="CAE8645422.1"/>
    <property type="molecule type" value="Genomic_DNA"/>
</dbReference>
<feature type="compositionally biased region" description="Low complexity" evidence="1">
    <location>
        <begin position="78"/>
        <end position="95"/>
    </location>
</feature>